<dbReference type="Proteomes" id="UP000215914">
    <property type="component" value="Chromosome 1"/>
</dbReference>
<dbReference type="PANTHER" id="PTHR10110:SF172">
    <property type="entry name" value="CATION_H+ EXCHANGER, CATION_H+ EXCHANGER, CPA1 FAMILY, NA+_H+ EXCHANGER NHX -TYPE"/>
    <property type="match status" value="1"/>
</dbReference>
<gene>
    <name evidence="16" type="ORF">HannXRQ_Chr01g0002041</name>
    <name evidence="15" type="ORF">HanXRQr2_Chr01g0002211</name>
</gene>
<evidence type="ECO:0000256" key="10">
    <source>
        <dbReference type="ARBA" id="ARBA00023201"/>
    </source>
</evidence>
<dbReference type="GO" id="GO:0071805">
    <property type="term" value="P:potassium ion transmembrane transport"/>
    <property type="evidence" value="ECO:0000318"/>
    <property type="project" value="GO_Central"/>
</dbReference>
<keyword evidence="9 13" id="KW-0472">Membrane</keyword>
<evidence type="ECO:0000256" key="6">
    <source>
        <dbReference type="ARBA" id="ARBA00022989"/>
    </source>
</evidence>
<dbReference type="InParanoid" id="A0A251VKT9"/>
<keyword evidence="3" id="KW-0633">Potassium transport</keyword>
<dbReference type="EMBL" id="CM007890">
    <property type="protein sequence ID" value="OTG35929.1"/>
    <property type="molecule type" value="Genomic_DNA"/>
</dbReference>
<sequence length="621" mass="69036">MKTSKSLFSRSFPNLISPLTYLFSSKSINPNSILPNATHFLNQIPYNFRSVTNFVNPQLQLDHFSPSATDCFRGTDFNYTLLSNKGINMSLIEANYGLMKAESSTEFVHHIALFAALLCACIVIGHLLEESRWMNESITALAIGLGTGCVILLTSGGTSSHILEFKQEFFFIYLLPPIIFNAGFQVKKKQFFQNFTTITLFGAIGTLISFAIISFGATRLFPKLGIGYLHMKDYLALGAIFSATDSVCTLQVLNQEETPLLYSLVFGEGVVNDATSVVLFNAITKFDISDMNTFTALKFAGNFLSLFVLSTFLGVLVGLLCSFIIRTLYFGRNSTDREVSLMILMAYLSYVLAEVFGLSGILTVFFCGIVMSHYAWHNVTINSQVTTKHAFATMSFISEIFIFMYVGMDALDVEKWKFVKDSPRNSFGASAVLFGLIMVGRACFVFPISIISNLTTKPTDNKIEFKQQITVWWAGLMRGAVSVALAYKKFTGSDEQHMEPANALLITSTIIIVLFSTVVFGLLTKPFINLLTKSSNVDQTQPSSPKSIMMPLLGQRLDVEVETGEVETSLETTTKLKVMFSNPTNTIHYYWRKFDDAFMRPVFGGRGFISYVTGTRDIALT</sequence>
<feature type="transmembrane region" description="Helical" evidence="13">
    <location>
        <begin position="303"/>
        <end position="329"/>
    </location>
</feature>
<dbReference type="PRINTS" id="PR01084">
    <property type="entry name" value="NAHEXCHNGR"/>
</dbReference>
<evidence type="ECO:0000256" key="2">
    <source>
        <dbReference type="ARBA" id="ARBA00022448"/>
    </source>
</evidence>
<reference evidence="15" key="3">
    <citation type="submission" date="2020-06" db="EMBL/GenBank/DDBJ databases">
        <title>Helianthus annuus Genome sequencing and assembly Release 2.</title>
        <authorList>
            <person name="Gouzy J."/>
            <person name="Langlade N."/>
            <person name="Munos S."/>
        </authorList>
    </citation>
    <scope>NUCLEOTIDE SEQUENCE</scope>
    <source>
        <tissue evidence="15">Leaves</tissue>
    </source>
</reference>
<evidence type="ECO:0000256" key="9">
    <source>
        <dbReference type="ARBA" id="ARBA00023136"/>
    </source>
</evidence>
<feature type="transmembrane region" description="Helical" evidence="13">
    <location>
        <begin position="502"/>
        <end position="523"/>
    </location>
</feature>
<keyword evidence="2" id="KW-0813">Transport</keyword>
<feature type="transmembrane region" description="Helical" evidence="13">
    <location>
        <begin position="431"/>
        <end position="451"/>
    </location>
</feature>
<comment type="subcellular location">
    <subcellularLocation>
        <location evidence="1">Membrane</location>
        <topology evidence="1">Multi-pass membrane protein</topology>
    </subcellularLocation>
</comment>
<feature type="transmembrane region" description="Helical" evidence="13">
    <location>
        <begin position="471"/>
        <end position="490"/>
    </location>
</feature>
<dbReference type="GO" id="GO:0051453">
    <property type="term" value="P:regulation of intracellular pH"/>
    <property type="evidence" value="ECO:0000318"/>
    <property type="project" value="GO_Central"/>
</dbReference>
<evidence type="ECO:0000313" key="16">
    <source>
        <dbReference type="EMBL" id="OTG35929.1"/>
    </source>
</evidence>
<keyword evidence="10" id="KW-0739">Sodium transport</keyword>
<evidence type="ECO:0000313" key="15">
    <source>
        <dbReference type="EMBL" id="KAF5820433.1"/>
    </source>
</evidence>
<dbReference type="InterPro" id="IPR018422">
    <property type="entry name" value="Cation/H_exchanger_CPA1"/>
</dbReference>
<reference evidence="15 17" key="1">
    <citation type="journal article" date="2017" name="Nature">
        <title>The sunflower genome provides insights into oil metabolism, flowering and Asterid evolution.</title>
        <authorList>
            <person name="Badouin H."/>
            <person name="Gouzy J."/>
            <person name="Grassa C.J."/>
            <person name="Murat F."/>
            <person name="Staton S.E."/>
            <person name="Cottret L."/>
            <person name="Lelandais-Briere C."/>
            <person name="Owens G.L."/>
            <person name="Carrere S."/>
            <person name="Mayjonade B."/>
            <person name="Legrand L."/>
            <person name="Gill N."/>
            <person name="Kane N.C."/>
            <person name="Bowers J.E."/>
            <person name="Hubner S."/>
            <person name="Bellec A."/>
            <person name="Berard A."/>
            <person name="Berges H."/>
            <person name="Blanchet N."/>
            <person name="Boniface M.C."/>
            <person name="Brunel D."/>
            <person name="Catrice O."/>
            <person name="Chaidir N."/>
            <person name="Claudel C."/>
            <person name="Donnadieu C."/>
            <person name="Faraut T."/>
            <person name="Fievet G."/>
            <person name="Helmstetter N."/>
            <person name="King M."/>
            <person name="Knapp S.J."/>
            <person name="Lai Z."/>
            <person name="Le Paslier M.C."/>
            <person name="Lippi Y."/>
            <person name="Lorenzon L."/>
            <person name="Mandel J.R."/>
            <person name="Marage G."/>
            <person name="Marchand G."/>
            <person name="Marquand E."/>
            <person name="Bret-Mestries E."/>
            <person name="Morien E."/>
            <person name="Nambeesan S."/>
            <person name="Nguyen T."/>
            <person name="Pegot-Espagnet P."/>
            <person name="Pouilly N."/>
            <person name="Raftis F."/>
            <person name="Sallet E."/>
            <person name="Schiex T."/>
            <person name="Thomas J."/>
            <person name="Vandecasteele C."/>
            <person name="Vares D."/>
            <person name="Vear F."/>
            <person name="Vautrin S."/>
            <person name="Crespi M."/>
            <person name="Mangin B."/>
            <person name="Burke J.M."/>
            <person name="Salse J."/>
            <person name="Munos S."/>
            <person name="Vincourt P."/>
            <person name="Rieseberg L.H."/>
            <person name="Langlade N.B."/>
        </authorList>
    </citation>
    <scope>NUCLEOTIDE SEQUENCE [LARGE SCALE GENOMIC DNA]</scope>
    <source>
        <strain evidence="17">cv. SF193</strain>
        <tissue evidence="15">Leaves</tissue>
    </source>
</reference>
<name>A0A251VKT9_HELAN</name>
<keyword evidence="6 13" id="KW-1133">Transmembrane helix</keyword>
<feature type="transmembrane region" description="Helical" evidence="13">
    <location>
        <begin position="140"/>
        <end position="163"/>
    </location>
</feature>
<dbReference type="Pfam" id="PF00999">
    <property type="entry name" value="Na_H_Exchanger"/>
    <property type="match status" value="1"/>
</dbReference>
<organism evidence="16 17">
    <name type="scientific">Helianthus annuus</name>
    <name type="common">Common sunflower</name>
    <dbReference type="NCBI Taxonomy" id="4232"/>
    <lineage>
        <taxon>Eukaryota</taxon>
        <taxon>Viridiplantae</taxon>
        <taxon>Streptophyta</taxon>
        <taxon>Embryophyta</taxon>
        <taxon>Tracheophyta</taxon>
        <taxon>Spermatophyta</taxon>
        <taxon>Magnoliopsida</taxon>
        <taxon>eudicotyledons</taxon>
        <taxon>Gunneridae</taxon>
        <taxon>Pentapetalae</taxon>
        <taxon>asterids</taxon>
        <taxon>campanulids</taxon>
        <taxon>Asterales</taxon>
        <taxon>Asteraceae</taxon>
        <taxon>Asteroideae</taxon>
        <taxon>Heliantheae alliance</taxon>
        <taxon>Heliantheae</taxon>
        <taxon>Helianthus</taxon>
    </lineage>
</organism>
<dbReference type="GO" id="GO:0005886">
    <property type="term" value="C:plasma membrane"/>
    <property type="evidence" value="ECO:0000318"/>
    <property type="project" value="GO_Central"/>
</dbReference>
<dbReference type="InterPro" id="IPR004709">
    <property type="entry name" value="NaH_exchanger"/>
</dbReference>
<dbReference type="Gene3D" id="6.10.140.1330">
    <property type="match status" value="1"/>
</dbReference>
<keyword evidence="17" id="KW-1185">Reference proteome</keyword>
<dbReference type="GO" id="GO:0015386">
    <property type="term" value="F:potassium:proton antiporter activity"/>
    <property type="evidence" value="ECO:0000318"/>
    <property type="project" value="GO_Central"/>
</dbReference>
<protein>
    <submittedName>
        <fullName evidence="15">Cation/H+ exchanger, cation/H+ exchanger, CPA1 family, na+/H+ exchanger NHX -type</fullName>
    </submittedName>
    <submittedName>
        <fullName evidence="16">Putative na+/H+ exchanger, Cation/H+ exchanger, Cation/H+ exchanger, CPA1 family</fullName>
    </submittedName>
</protein>
<evidence type="ECO:0000259" key="14">
    <source>
        <dbReference type="Pfam" id="PF00999"/>
    </source>
</evidence>
<feature type="transmembrane region" description="Helical" evidence="13">
    <location>
        <begin position="169"/>
        <end position="186"/>
    </location>
</feature>
<feature type="transmembrane region" description="Helical" evidence="13">
    <location>
        <begin position="391"/>
        <end position="411"/>
    </location>
</feature>
<keyword evidence="4 13" id="KW-0812">Transmembrane</keyword>
<evidence type="ECO:0000256" key="13">
    <source>
        <dbReference type="SAM" id="Phobius"/>
    </source>
</evidence>
<evidence type="ECO:0000313" key="17">
    <source>
        <dbReference type="Proteomes" id="UP000215914"/>
    </source>
</evidence>
<dbReference type="GO" id="GO:0098719">
    <property type="term" value="P:sodium ion import across plasma membrane"/>
    <property type="evidence" value="ECO:0000318"/>
    <property type="project" value="GO_Central"/>
</dbReference>
<evidence type="ECO:0000256" key="12">
    <source>
        <dbReference type="ARBA" id="ARBA00047912"/>
    </source>
</evidence>
<evidence type="ECO:0000256" key="7">
    <source>
        <dbReference type="ARBA" id="ARBA00023053"/>
    </source>
</evidence>
<dbReference type="InterPro" id="IPR006153">
    <property type="entry name" value="Cation/H_exchanger_TM"/>
</dbReference>
<keyword evidence="7" id="KW-0915">Sodium</keyword>
<dbReference type="AlphaFoldDB" id="A0A251VKT9"/>
<feature type="transmembrane region" description="Helical" evidence="13">
    <location>
        <begin position="107"/>
        <end position="128"/>
    </location>
</feature>
<dbReference type="EMBL" id="MNCJ02000316">
    <property type="protein sequence ID" value="KAF5820433.1"/>
    <property type="molecule type" value="Genomic_DNA"/>
</dbReference>
<accession>A0A251VKT9</accession>
<evidence type="ECO:0000256" key="11">
    <source>
        <dbReference type="ARBA" id="ARBA00047524"/>
    </source>
</evidence>
<dbReference type="Gramene" id="mRNA:HanXRQr2_Chr01g0002211">
    <property type="protein sequence ID" value="mRNA:HanXRQr2_Chr01g0002211"/>
    <property type="gene ID" value="HanXRQr2_Chr01g0002211"/>
</dbReference>
<evidence type="ECO:0000256" key="1">
    <source>
        <dbReference type="ARBA" id="ARBA00004141"/>
    </source>
</evidence>
<feature type="domain" description="Cation/H+ exchanger transmembrane" evidence="14">
    <location>
        <begin position="126"/>
        <end position="528"/>
    </location>
</feature>
<evidence type="ECO:0000256" key="3">
    <source>
        <dbReference type="ARBA" id="ARBA00022538"/>
    </source>
</evidence>
<feature type="transmembrane region" description="Helical" evidence="13">
    <location>
        <begin position="341"/>
        <end position="371"/>
    </location>
</feature>
<keyword evidence="5" id="KW-0630">Potassium</keyword>
<dbReference type="GO" id="GO:0015385">
    <property type="term" value="F:sodium:proton antiporter activity"/>
    <property type="evidence" value="ECO:0000318"/>
    <property type="project" value="GO_Central"/>
</dbReference>
<comment type="catalytic activity">
    <reaction evidence="12">
        <text>K(+)(in) + H(+)(out) = K(+)(out) + H(+)(in)</text>
        <dbReference type="Rhea" id="RHEA:29467"/>
        <dbReference type="ChEBI" id="CHEBI:15378"/>
        <dbReference type="ChEBI" id="CHEBI:29103"/>
    </reaction>
</comment>
<dbReference type="OrthoDB" id="196264at2759"/>
<keyword evidence="8" id="KW-0406">Ion transport</keyword>
<evidence type="ECO:0000256" key="5">
    <source>
        <dbReference type="ARBA" id="ARBA00022958"/>
    </source>
</evidence>
<reference evidence="16" key="2">
    <citation type="submission" date="2017-02" db="EMBL/GenBank/DDBJ databases">
        <title>Sunflower complete genome.</title>
        <authorList>
            <person name="Langlade N."/>
            <person name="Munos S."/>
        </authorList>
    </citation>
    <scope>NUCLEOTIDE SEQUENCE [LARGE SCALE GENOMIC DNA]</scope>
    <source>
        <tissue evidence="16">Leaves</tissue>
    </source>
</reference>
<evidence type="ECO:0000256" key="4">
    <source>
        <dbReference type="ARBA" id="ARBA00022692"/>
    </source>
</evidence>
<evidence type="ECO:0000256" key="8">
    <source>
        <dbReference type="ARBA" id="ARBA00023065"/>
    </source>
</evidence>
<comment type="catalytic activity">
    <reaction evidence="11">
        <text>Na(+)(in) + H(+)(out) = Na(+)(out) + H(+)(in)</text>
        <dbReference type="Rhea" id="RHEA:29419"/>
        <dbReference type="ChEBI" id="CHEBI:15378"/>
        <dbReference type="ChEBI" id="CHEBI:29101"/>
    </reaction>
</comment>
<feature type="transmembrane region" description="Helical" evidence="13">
    <location>
        <begin position="198"/>
        <end position="222"/>
    </location>
</feature>
<proteinExistence type="predicted"/>
<dbReference type="PANTHER" id="PTHR10110">
    <property type="entry name" value="SODIUM/HYDROGEN EXCHANGER"/>
    <property type="match status" value="1"/>
</dbReference>